<organism evidence="2 3">
    <name type="scientific">Chitinophaga agri</name>
    <dbReference type="NCBI Taxonomy" id="2703787"/>
    <lineage>
        <taxon>Bacteria</taxon>
        <taxon>Pseudomonadati</taxon>
        <taxon>Bacteroidota</taxon>
        <taxon>Chitinophagia</taxon>
        <taxon>Chitinophagales</taxon>
        <taxon>Chitinophagaceae</taxon>
        <taxon>Chitinophaga</taxon>
    </lineage>
</organism>
<sequence>MSNQTTYIGKPVNRVDGYAKVTGDAKYAADHDAKGLCYGVIVSAGIAKGKILHIDTDAATQLEGVFKVFTHENVSGLAWFNRSYKDMDAPPGKHFRYLQTDIVTYSQQPVALVVAATFELARYAATLVRITYEADAHVTNLTGNLDQARPPKGKKTGFKKPANRGKFEKAFQAAPVKTTATYYHGAEHHNPMEMHASTVLYYKDGSITVYDKTQGVLNTQSYIKSVFGLSGKKVRTFAPFVGGAFGSGLRPQYQLFMAVLAALELKRSVKVMMTRQQMFSFGFRPITQQTLAIGAMEDGSLEAISHSAVSGTSRFEDYVENIVNWSGSLYHCRNVKQSYELVSMDTFTPLDMRAPGAVTGMFGLECAMDELSYQLNIDPLELRRINYSVEDGSMKKPYSSKALMDCYEQAAAAFGWSERSPQPRSMKNGHLLTGWGMATGMWDANTVPARAKAVFTADGRLTVGSATADIGTGTYTIMTQIAAETLGLPLDQVTFQLGDASLPFAYLEGGSTTAASVGTAVQQACVQIRERLFSLAKDIPDSPFRELTIEQVSFEDGKLFMTETPANFIHLKDIMTLTDTNEVKVTSTPLPNIFKQMKYAKNTHAAVFAEVQVDEELGVVKVTRVVSAVAAGRILNPKTARSQIMGGIVWGISGALYEESVLDHQFGRFINHNYAEYHIPVNLDIHNIEVIFVEEKDDVVNPMGIKGVGEIGQVGVAAAIANAIYHATGKRIRELPITLDKLL</sequence>
<evidence type="ECO:0000259" key="1">
    <source>
        <dbReference type="SMART" id="SM01008"/>
    </source>
</evidence>
<dbReference type="PANTHER" id="PTHR11908:SF153">
    <property type="entry name" value="DEHYDROGENASE"/>
    <property type="match status" value="1"/>
</dbReference>
<dbReference type="InterPro" id="IPR037165">
    <property type="entry name" value="AldOxase/xan_DH_Mopterin-bd_sf"/>
</dbReference>
<dbReference type="Pfam" id="PF01315">
    <property type="entry name" value="Ald_Xan_dh_C"/>
    <property type="match status" value="1"/>
</dbReference>
<dbReference type="GO" id="GO:0016491">
    <property type="term" value="F:oxidoreductase activity"/>
    <property type="evidence" value="ECO:0007669"/>
    <property type="project" value="InterPro"/>
</dbReference>
<gene>
    <name evidence="2" type="ORF">GWR21_26090</name>
</gene>
<name>A0A6B9ZM67_9BACT</name>
<keyword evidence="3" id="KW-1185">Reference proteome</keyword>
<dbReference type="Pfam" id="PF02738">
    <property type="entry name" value="MoCoBD_1"/>
    <property type="match status" value="1"/>
</dbReference>
<dbReference type="Gene3D" id="3.30.365.10">
    <property type="entry name" value="Aldehyde oxidase/xanthine dehydrogenase, molybdopterin binding domain"/>
    <property type="match status" value="4"/>
</dbReference>
<accession>A0A6B9ZM67</accession>
<dbReference type="SUPFAM" id="SSF54665">
    <property type="entry name" value="CO dehydrogenase molybdoprotein N-domain-like"/>
    <property type="match status" value="1"/>
</dbReference>
<feature type="domain" description="Aldehyde oxidase/xanthine dehydrogenase a/b hammerhead" evidence="1">
    <location>
        <begin position="22"/>
        <end position="136"/>
    </location>
</feature>
<dbReference type="InterPro" id="IPR046867">
    <property type="entry name" value="AldOxase/xan_DH_MoCoBD2"/>
</dbReference>
<dbReference type="SUPFAM" id="SSF56003">
    <property type="entry name" value="Molybdenum cofactor-binding domain"/>
    <property type="match status" value="1"/>
</dbReference>
<dbReference type="InterPro" id="IPR036856">
    <property type="entry name" value="Ald_Oxase/Xan_DH_a/b_sf"/>
</dbReference>
<dbReference type="Proteomes" id="UP000476411">
    <property type="component" value="Chromosome"/>
</dbReference>
<dbReference type="EMBL" id="CP048113">
    <property type="protein sequence ID" value="QHS62929.1"/>
    <property type="molecule type" value="Genomic_DNA"/>
</dbReference>
<dbReference type="PANTHER" id="PTHR11908">
    <property type="entry name" value="XANTHINE DEHYDROGENASE"/>
    <property type="match status" value="1"/>
</dbReference>
<dbReference type="RefSeq" id="WP_162334653.1">
    <property type="nucleotide sequence ID" value="NZ_CP048113.1"/>
</dbReference>
<dbReference type="InterPro" id="IPR016208">
    <property type="entry name" value="Ald_Oxase/xanthine_DH-like"/>
</dbReference>
<dbReference type="KEGG" id="chih:GWR21_26090"/>
<dbReference type="InterPro" id="IPR008274">
    <property type="entry name" value="AldOxase/xan_DH_MoCoBD1"/>
</dbReference>
<dbReference type="AlphaFoldDB" id="A0A6B9ZM67"/>
<dbReference type="InterPro" id="IPR000674">
    <property type="entry name" value="Ald_Oxase/Xan_DH_a/b"/>
</dbReference>
<evidence type="ECO:0000313" key="2">
    <source>
        <dbReference type="EMBL" id="QHS62929.1"/>
    </source>
</evidence>
<protein>
    <submittedName>
        <fullName evidence="2">Xanthine dehydrogenase family protein molybdopterin-binding subunit</fullName>
    </submittedName>
</protein>
<proteinExistence type="predicted"/>
<evidence type="ECO:0000313" key="3">
    <source>
        <dbReference type="Proteomes" id="UP000476411"/>
    </source>
</evidence>
<reference evidence="2 3" key="1">
    <citation type="submission" date="2020-01" db="EMBL/GenBank/DDBJ databases">
        <title>Complete genome sequence of Chitinophaga sp. H33E-04 isolated from quinoa roots.</title>
        <authorList>
            <person name="Weon H.-Y."/>
            <person name="Lee S.A."/>
        </authorList>
    </citation>
    <scope>NUCLEOTIDE SEQUENCE [LARGE SCALE GENOMIC DNA]</scope>
    <source>
        <strain evidence="2 3">H33E-04</strain>
    </source>
</reference>
<dbReference type="Pfam" id="PF20256">
    <property type="entry name" value="MoCoBD_2"/>
    <property type="match status" value="1"/>
</dbReference>
<dbReference type="SMART" id="SM01008">
    <property type="entry name" value="Ald_Xan_dh_C"/>
    <property type="match status" value="1"/>
</dbReference>
<dbReference type="GO" id="GO:0005506">
    <property type="term" value="F:iron ion binding"/>
    <property type="evidence" value="ECO:0007669"/>
    <property type="project" value="InterPro"/>
</dbReference>
<dbReference type="Gene3D" id="3.90.1170.50">
    <property type="entry name" value="Aldehyde oxidase/xanthine dehydrogenase, a/b hammerhead"/>
    <property type="match status" value="1"/>
</dbReference>